<dbReference type="OrthoDB" id="3801416at2759"/>
<protein>
    <submittedName>
        <fullName evidence="2">Uncharacterized protein</fullName>
    </submittedName>
</protein>
<evidence type="ECO:0000313" key="2">
    <source>
        <dbReference type="EMBL" id="KAF1835956.1"/>
    </source>
</evidence>
<organism evidence="2 3">
    <name type="scientific">Decorospora gaudefroyi</name>
    <dbReference type="NCBI Taxonomy" id="184978"/>
    <lineage>
        <taxon>Eukaryota</taxon>
        <taxon>Fungi</taxon>
        <taxon>Dikarya</taxon>
        <taxon>Ascomycota</taxon>
        <taxon>Pezizomycotina</taxon>
        <taxon>Dothideomycetes</taxon>
        <taxon>Pleosporomycetidae</taxon>
        <taxon>Pleosporales</taxon>
        <taxon>Pleosporineae</taxon>
        <taxon>Pleosporaceae</taxon>
        <taxon>Decorospora</taxon>
    </lineage>
</organism>
<dbReference type="EMBL" id="ML975280">
    <property type="protein sequence ID" value="KAF1835956.1"/>
    <property type="molecule type" value="Genomic_DNA"/>
</dbReference>
<gene>
    <name evidence="2" type="ORF">BDW02DRAFT_264859</name>
</gene>
<dbReference type="Proteomes" id="UP000800040">
    <property type="component" value="Unassembled WGS sequence"/>
</dbReference>
<evidence type="ECO:0000313" key="3">
    <source>
        <dbReference type="Proteomes" id="UP000800040"/>
    </source>
</evidence>
<keyword evidence="3" id="KW-1185">Reference proteome</keyword>
<evidence type="ECO:0000256" key="1">
    <source>
        <dbReference type="SAM" id="MobiDB-lite"/>
    </source>
</evidence>
<reference evidence="2" key="1">
    <citation type="submission" date="2020-01" db="EMBL/GenBank/DDBJ databases">
        <authorList>
            <consortium name="DOE Joint Genome Institute"/>
            <person name="Haridas S."/>
            <person name="Albert R."/>
            <person name="Binder M."/>
            <person name="Bloem J."/>
            <person name="Labutti K."/>
            <person name="Salamov A."/>
            <person name="Andreopoulos B."/>
            <person name="Baker S.E."/>
            <person name="Barry K."/>
            <person name="Bills G."/>
            <person name="Bluhm B.H."/>
            <person name="Cannon C."/>
            <person name="Castanera R."/>
            <person name="Culley D.E."/>
            <person name="Daum C."/>
            <person name="Ezra D."/>
            <person name="Gonzalez J.B."/>
            <person name="Henrissat B."/>
            <person name="Kuo A."/>
            <person name="Liang C."/>
            <person name="Lipzen A."/>
            <person name="Lutzoni F."/>
            <person name="Magnuson J."/>
            <person name="Mondo S."/>
            <person name="Nolan M."/>
            <person name="Ohm R."/>
            <person name="Pangilinan J."/>
            <person name="Park H.-J."/>
            <person name="Ramirez L."/>
            <person name="Alfaro M."/>
            <person name="Sun H."/>
            <person name="Tritt A."/>
            <person name="Yoshinaga Y."/>
            <person name="Zwiers L.-H."/>
            <person name="Turgeon B.G."/>
            <person name="Goodwin S.B."/>
            <person name="Spatafora J.W."/>
            <person name="Crous P.W."/>
            <person name="Grigoriev I.V."/>
        </authorList>
    </citation>
    <scope>NUCLEOTIDE SEQUENCE</scope>
    <source>
        <strain evidence="2">P77</strain>
    </source>
</reference>
<accession>A0A6A5KKV4</accession>
<feature type="compositionally biased region" description="Polar residues" evidence="1">
    <location>
        <begin position="20"/>
        <end position="44"/>
    </location>
</feature>
<feature type="compositionally biased region" description="Polar residues" evidence="1">
    <location>
        <begin position="1"/>
        <end position="10"/>
    </location>
</feature>
<dbReference type="AlphaFoldDB" id="A0A6A5KKV4"/>
<sequence>MSKEATNARSIPSVPLPQELKNTNNELHPSTHNQNTQNPTTATGKNVPAEPPTKSLGLYNTNADEDLLHRIQTALTYTQQCHTTKTNPRSTRRFLIPITSPSSQILSTLRRATQHGVAHLIFSTPQTECYELGVPPPPVPGGYPYFSSGSPQWWVGLSPAQIRAGPGASEREVKRAAGELKNKMKCVENAGRNKKS</sequence>
<feature type="region of interest" description="Disordered" evidence="1">
    <location>
        <begin position="1"/>
        <end position="58"/>
    </location>
</feature>
<name>A0A6A5KKV4_9PLEO</name>
<proteinExistence type="predicted"/>